<evidence type="ECO:0000259" key="1">
    <source>
        <dbReference type="Pfam" id="PF05685"/>
    </source>
</evidence>
<gene>
    <name evidence="2" type="ordered locus">Cyan7822_3110</name>
</gene>
<dbReference type="InterPro" id="IPR011335">
    <property type="entry name" value="Restrct_endonuc-II-like"/>
</dbReference>
<dbReference type="AlphaFoldDB" id="E0UAU3"/>
<dbReference type="HOGENOM" id="CLU_076312_3_0_3"/>
<organism evidence="2 3">
    <name type="scientific">Gloeothece verrucosa (strain PCC 7822)</name>
    <name type="common">Cyanothece sp. (strain PCC 7822)</name>
    <dbReference type="NCBI Taxonomy" id="497965"/>
    <lineage>
        <taxon>Bacteria</taxon>
        <taxon>Bacillati</taxon>
        <taxon>Cyanobacteriota</taxon>
        <taxon>Cyanophyceae</taxon>
        <taxon>Oscillatoriophycideae</taxon>
        <taxon>Chroococcales</taxon>
        <taxon>Aphanothecaceae</taxon>
        <taxon>Gloeothece</taxon>
        <taxon>Gloeothece verrucosa</taxon>
    </lineage>
</organism>
<proteinExistence type="predicted"/>
<dbReference type="Proteomes" id="UP000008206">
    <property type="component" value="Chromosome"/>
</dbReference>
<dbReference type="InterPro" id="IPR012296">
    <property type="entry name" value="Nuclease_put_TT1808"/>
</dbReference>
<protein>
    <recommendedName>
        <fullName evidence="1">Putative restriction endonuclease domain-containing protein</fullName>
    </recommendedName>
</protein>
<feature type="domain" description="Putative restriction endonuclease" evidence="1">
    <location>
        <begin position="13"/>
        <end position="180"/>
    </location>
</feature>
<dbReference type="SUPFAM" id="SSF52980">
    <property type="entry name" value="Restriction endonuclease-like"/>
    <property type="match status" value="1"/>
</dbReference>
<keyword evidence="3" id="KW-1185">Reference proteome</keyword>
<dbReference type="CDD" id="cd06260">
    <property type="entry name" value="DUF820-like"/>
    <property type="match status" value="1"/>
</dbReference>
<dbReference type="Gene3D" id="3.90.1570.10">
    <property type="entry name" value="tt1808, chain A"/>
    <property type="match status" value="1"/>
</dbReference>
<evidence type="ECO:0000313" key="3">
    <source>
        <dbReference type="Proteomes" id="UP000008206"/>
    </source>
</evidence>
<sequence>MLQSSYINDQELMLLSRQNPQFRFERNADGTLKTMTPTGKISGNREAKAIAYLLTWVEKNNLGEVFSSSCGVKLPNGAIRSADAIFVARERLPEGWDQGEDEFLNIVPDFVIEIRSKSDNLEDLKTKMQEYIENGVKLGWLIDRKNKQALVYRADGSMTQYPEDSLLSGEGVVPGFTLSLRSML</sequence>
<dbReference type="KEGG" id="cyj:Cyan7822_3110"/>
<dbReference type="Pfam" id="PF05685">
    <property type="entry name" value="Uma2"/>
    <property type="match status" value="1"/>
</dbReference>
<dbReference type="RefSeq" id="WP_013323158.1">
    <property type="nucleotide sequence ID" value="NC_014501.1"/>
</dbReference>
<dbReference type="OrthoDB" id="455378at2"/>
<dbReference type="InterPro" id="IPR008538">
    <property type="entry name" value="Uma2"/>
</dbReference>
<evidence type="ECO:0000313" key="2">
    <source>
        <dbReference type="EMBL" id="ADN15065.1"/>
    </source>
</evidence>
<dbReference type="PANTHER" id="PTHR34107:SF6">
    <property type="entry name" value="SLR0981 PROTEIN"/>
    <property type="match status" value="1"/>
</dbReference>
<dbReference type="STRING" id="497965.Cyan7822_3110"/>
<dbReference type="eggNOG" id="COG4636">
    <property type="taxonomic scope" value="Bacteria"/>
</dbReference>
<accession>E0UAU3</accession>
<dbReference type="PANTHER" id="PTHR34107">
    <property type="entry name" value="SLL0198 PROTEIN-RELATED"/>
    <property type="match status" value="1"/>
</dbReference>
<name>E0UAU3_GLOV7</name>
<dbReference type="EMBL" id="CP002198">
    <property type="protein sequence ID" value="ADN15065.1"/>
    <property type="molecule type" value="Genomic_DNA"/>
</dbReference>
<reference evidence="3" key="1">
    <citation type="journal article" date="2011" name="MBio">
        <title>Novel metabolic attributes of the genus Cyanothece, comprising a group of unicellular nitrogen-fixing Cyanobacteria.</title>
        <authorList>
            <person name="Bandyopadhyay A."/>
            <person name="Elvitigala T."/>
            <person name="Welsh E."/>
            <person name="Stockel J."/>
            <person name="Liberton M."/>
            <person name="Min H."/>
            <person name="Sherman L.A."/>
            <person name="Pakrasi H.B."/>
        </authorList>
    </citation>
    <scope>NUCLEOTIDE SEQUENCE [LARGE SCALE GENOMIC DNA]</scope>
    <source>
        <strain evidence="3">PCC 7822</strain>
    </source>
</reference>